<dbReference type="RefSeq" id="XP_031026134.1">
    <property type="nucleotide sequence ID" value="XM_031167794.1"/>
</dbReference>
<evidence type="ECO:0000256" key="2">
    <source>
        <dbReference type="ARBA" id="ARBA00022741"/>
    </source>
</evidence>
<keyword evidence="1" id="KW-0808">Transferase</keyword>
<dbReference type="PIRSF" id="PIRSF036407">
    <property type="entry name" value="Selenphspht_syn"/>
    <property type="match status" value="1"/>
</dbReference>
<dbReference type="GO" id="GO:0005737">
    <property type="term" value="C:cytoplasm"/>
    <property type="evidence" value="ECO:0007669"/>
    <property type="project" value="TreeGrafter"/>
</dbReference>
<dbReference type="CDD" id="cd02195">
    <property type="entry name" value="SelD"/>
    <property type="match status" value="1"/>
</dbReference>
<evidence type="ECO:0000313" key="8">
    <source>
        <dbReference type="EMBL" id="TPX35702.1"/>
    </source>
</evidence>
<dbReference type="AlphaFoldDB" id="A0A507C7W8"/>
<accession>A0A507C7W8</accession>
<evidence type="ECO:0000313" key="9">
    <source>
        <dbReference type="Proteomes" id="UP000319731"/>
    </source>
</evidence>
<dbReference type="FunFam" id="3.90.650.10:FF:000010">
    <property type="entry name" value="Selenide, water dikinase"/>
    <property type="match status" value="1"/>
</dbReference>
<dbReference type="SUPFAM" id="SSF55326">
    <property type="entry name" value="PurM N-terminal domain-like"/>
    <property type="match status" value="1"/>
</dbReference>
<dbReference type="PANTHER" id="PTHR10256">
    <property type="entry name" value="SELENIDE, WATER DIKINASE"/>
    <property type="match status" value="1"/>
</dbReference>
<dbReference type="Gene3D" id="3.90.650.10">
    <property type="entry name" value="PurM-like C-terminal domain"/>
    <property type="match status" value="1"/>
</dbReference>
<dbReference type="STRING" id="1806994.A0A507C7W8"/>
<sequence>MRDGNGMDASIQKTKIPGIVLVETMDVFYPLVDDPYIQGRITCANVLSDLYAMGVSDCDNMLMYLGIARKMSPELKETVTKLFMRGFHDLAHEAGTKVTGGQTIQSPWYTIGGSATSVVQESEVIMPIHAKDGDVLVLTKPLGNQLAVNAHTWLFNEEKYNRVRDIISKEHVVDAYETAIRSMCRLNRNAAKLMHQHSVHASTDVTGFGILGHAENLASNQEADVDFVIDTLPIIDKMWEVNAKVNFKLEIGRSAETSGGLLIALPAENADAYIKELESIDECPAWIVGRVVSGTRKARLAPNPTIIPIPYRPLPSRPF</sequence>
<dbReference type="EMBL" id="QEAO01000007">
    <property type="protein sequence ID" value="TPX35702.1"/>
    <property type="molecule type" value="Genomic_DNA"/>
</dbReference>
<evidence type="ECO:0000256" key="4">
    <source>
        <dbReference type="ARBA" id="ARBA00022840"/>
    </source>
</evidence>
<dbReference type="OrthoDB" id="409395at2759"/>
<dbReference type="Pfam" id="PF02769">
    <property type="entry name" value="AIRS_C"/>
    <property type="match status" value="1"/>
</dbReference>
<evidence type="ECO:0000259" key="7">
    <source>
        <dbReference type="Pfam" id="PF02769"/>
    </source>
</evidence>
<proteinExistence type="predicted"/>
<gene>
    <name evidence="8" type="ORF">SmJEL517_g01866</name>
</gene>
<dbReference type="Pfam" id="PF00586">
    <property type="entry name" value="AIRS"/>
    <property type="match status" value="1"/>
</dbReference>
<keyword evidence="9" id="KW-1185">Reference proteome</keyword>
<keyword evidence="5" id="KW-0711">Selenium</keyword>
<dbReference type="InterPro" id="IPR036921">
    <property type="entry name" value="PurM-like_N_sf"/>
</dbReference>
<protein>
    <submittedName>
        <fullName evidence="8">Selenide, water dikinase</fullName>
    </submittedName>
</protein>
<comment type="caution">
    <text evidence="8">The sequence shown here is derived from an EMBL/GenBank/DDBJ whole genome shotgun (WGS) entry which is preliminary data.</text>
</comment>
<dbReference type="GeneID" id="42003091"/>
<dbReference type="NCBIfam" id="TIGR00476">
    <property type="entry name" value="selD"/>
    <property type="match status" value="1"/>
</dbReference>
<keyword evidence="4" id="KW-0067">ATP-binding</keyword>
<dbReference type="InterPro" id="IPR010918">
    <property type="entry name" value="PurM-like_C_dom"/>
</dbReference>
<keyword evidence="3 8" id="KW-0418">Kinase</keyword>
<dbReference type="InterPro" id="IPR036676">
    <property type="entry name" value="PurM-like_C_sf"/>
</dbReference>
<evidence type="ECO:0000259" key="6">
    <source>
        <dbReference type="Pfam" id="PF00586"/>
    </source>
</evidence>
<dbReference type="InterPro" id="IPR004536">
    <property type="entry name" value="SPS/SelD"/>
</dbReference>
<evidence type="ECO:0000256" key="5">
    <source>
        <dbReference type="ARBA" id="ARBA00023266"/>
    </source>
</evidence>
<dbReference type="GO" id="GO:0004756">
    <property type="term" value="F:selenide, water dikinase activity"/>
    <property type="evidence" value="ECO:0007669"/>
    <property type="project" value="TreeGrafter"/>
</dbReference>
<dbReference type="SUPFAM" id="SSF56042">
    <property type="entry name" value="PurM C-terminal domain-like"/>
    <property type="match status" value="1"/>
</dbReference>
<feature type="domain" description="PurM-like C-terminal" evidence="7">
    <location>
        <begin position="131"/>
        <end position="296"/>
    </location>
</feature>
<dbReference type="Proteomes" id="UP000319731">
    <property type="component" value="Unassembled WGS sequence"/>
</dbReference>
<dbReference type="GO" id="GO:0016260">
    <property type="term" value="P:selenocysteine biosynthetic process"/>
    <property type="evidence" value="ECO:0007669"/>
    <property type="project" value="TreeGrafter"/>
</dbReference>
<evidence type="ECO:0000256" key="3">
    <source>
        <dbReference type="ARBA" id="ARBA00022777"/>
    </source>
</evidence>
<dbReference type="PANTHER" id="PTHR10256:SF0">
    <property type="entry name" value="INACTIVE SELENIDE, WATER DIKINASE-LIKE PROTEIN-RELATED"/>
    <property type="match status" value="1"/>
</dbReference>
<name>A0A507C7W8_9FUNG</name>
<keyword evidence="2" id="KW-0547">Nucleotide-binding</keyword>
<feature type="domain" description="PurM-like N-terminal" evidence="6">
    <location>
        <begin position="18"/>
        <end position="118"/>
    </location>
</feature>
<dbReference type="Gene3D" id="3.30.1330.10">
    <property type="entry name" value="PurM-like, N-terminal domain"/>
    <property type="match status" value="1"/>
</dbReference>
<reference evidence="8 9" key="1">
    <citation type="journal article" date="2019" name="Sci. Rep.">
        <title>Comparative genomics of chytrid fungi reveal insights into the obligate biotrophic and pathogenic lifestyle of Synchytrium endobioticum.</title>
        <authorList>
            <person name="van de Vossenberg B.T.L.H."/>
            <person name="Warris S."/>
            <person name="Nguyen H.D.T."/>
            <person name="van Gent-Pelzer M.P.E."/>
            <person name="Joly D.L."/>
            <person name="van de Geest H.C."/>
            <person name="Bonants P.J.M."/>
            <person name="Smith D.S."/>
            <person name="Levesque C.A."/>
            <person name="van der Lee T.A.J."/>
        </authorList>
    </citation>
    <scope>NUCLEOTIDE SEQUENCE [LARGE SCALE GENOMIC DNA]</scope>
    <source>
        <strain evidence="8 9">JEL517</strain>
    </source>
</reference>
<organism evidence="8 9">
    <name type="scientific">Synchytrium microbalum</name>
    <dbReference type="NCBI Taxonomy" id="1806994"/>
    <lineage>
        <taxon>Eukaryota</taxon>
        <taxon>Fungi</taxon>
        <taxon>Fungi incertae sedis</taxon>
        <taxon>Chytridiomycota</taxon>
        <taxon>Chytridiomycota incertae sedis</taxon>
        <taxon>Chytridiomycetes</taxon>
        <taxon>Synchytriales</taxon>
        <taxon>Synchytriaceae</taxon>
        <taxon>Synchytrium</taxon>
    </lineage>
</organism>
<evidence type="ECO:0000256" key="1">
    <source>
        <dbReference type="ARBA" id="ARBA00022679"/>
    </source>
</evidence>
<dbReference type="InterPro" id="IPR016188">
    <property type="entry name" value="PurM-like_N"/>
</dbReference>
<dbReference type="GO" id="GO:0005524">
    <property type="term" value="F:ATP binding"/>
    <property type="evidence" value="ECO:0007669"/>
    <property type="project" value="UniProtKB-KW"/>
</dbReference>